<comment type="caution">
    <text evidence="3">The sequence shown here is derived from an EMBL/GenBank/DDBJ whole genome shotgun (WGS) entry which is preliminary data.</text>
</comment>
<evidence type="ECO:0000313" key="4">
    <source>
        <dbReference type="Proteomes" id="UP000291144"/>
    </source>
</evidence>
<keyword evidence="4" id="KW-1185">Reference proteome</keyword>
<sequence>MVHDRLPQRGDSARRRVLVRARTDRRDRVLQQRVGPVGVRESLPEVHRPGRHRERRHLGEDRRPEPVQPHSVFAHAPDPNPVTRQDRGVRNDERLTLLANAVHITQAIVDHITPADLTRPTPCGEYDVRRLLEHLIGWHQVFAACAVGHEPPFADGSPTYTLTDDPARDLREAELVANLGQAPATIDMPYRGETPVEHLIEELVAETVIHTWDLATGLGHSIRYDDATVALAHAGLTRMLAESFAEEGFRPPTDLTASTEFERLLVRSGR</sequence>
<evidence type="ECO:0000313" key="3">
    <source>
        <dbReference type="EMBL" id="TCC55926.1"/>
    </source>
</evidence>
<gene>
    <name evidence="3" type="ORF">E0H73_34990</name>
</gene>
<dbReference type="NCBIfam" id="TIGR03083">
    <property type="entry name" value="maleylpyruvate isomerase family mycothiol-dependent enzyme"/>
    <property type="match status" value="1"/>
</dbReference>
<protein>
    <submittedName>
        <fullName evidence="3">TIGR03086 family protein</fullName>
    </submittedName>
</protein>
<dbReference type="AlphaFoldDB" id="A0A4R0KC88"/>
<accession>A0A4R0KC88</accession>
<feature type="compositionally biased region" description="Basic and acidic residues" evidence="1">
    <location>
        <begin position="21"/>
        <end position="30"/>
    </location>
</feature>
<dbReference type="Gene3D" id="1.20.120.450">
    <property type="entry name" value="dinb family like domain"/>
    <property type="match status" value="1"/>
</dbReference>
<feature type="compositionally biased region" description="Basic and acidic residues" evidence="1">
    <location>
        <begin position="1"/>
        <end position="14"/>
    </location>
</feature>
<reference evidence="3 4" key="1">
    <citation type="submission" date="2019-02" db="EMBL/GenBank/DDBJ databases">
        <title>Kribbella capetownensis sp. nov. and Kribbella speibonae sp. nov., isolated from soil.</title>
        <authorList>
            <person name="Curtis S.M."/>
            <person name="Norton I."/>
            <person name="Everest G.J."/>
            <person name="Meyers P.R."/>
        </authorList>
    </citation>
    <scope>NUCLEOTIDE SEQUENCE [LARGE SCALE GENOMIC DNA]</scope>
    <source>
        <strain evidence="3 4">NRRL B-24813</strain>
    </source>
</reference>
<feature type="domain" description="Mycothiol-dependent maleylpyruvate isomerase metal-binding" evidence="2">
    <location>
        <begin position="101"/>
        <end position="215"/>
    </location>
</feature>
<dbReference type="InterPro" id="IPR034660">
    <property type="entry name" value="DinB/YfiT-like"/>
</dbReference>
<dbReference type="InterPro" id="IPR017517">
    <property type="entry name" value="Maleyloyr_isom"/>
</dbReference>
<feature type="region of interest" description="Disordered" evidence="1">
    <location>
        <begin position="1"/>
        <end position="88"/>
    </location>
</feature>
<dbReference type="NCBIfam" id="TIGR03086">
    <property type="entry name" value="TIGR03086 family metal-binding protein"/>
    <property type="match status" value="1"/>
</dbReference>
<dbReference type="Pfam" id="PF11716">
    <property type="entry name" value="MDMPI_N"/>
    <property type="match status" value="1"/>
</dbReference>
<evidence type="ECO:0000256" key="1">
    <source>
        <dbReference type="SAM" id="MobiDB-lite"/>
    </source>
</evidence>
<dbReference type="SUPFAM" id="SSF109854">
    <property type="entry name" value="DinB/YfiT-like putative metalloenzymes"/>
    <property type="match status" value="1"/>
</dbReference>
<organism evidence="3 4">
    <name type="scientific">Kribbella pittospori</name>
    <dbReference type="NCBI Taxonomy" id="722689"/>
    <lineage>
        <taxon>Bacteria</taxon>
        <taxon>Bacillati</taxon>
        <taxon>Actinomycetota</taxon>
        <taxon>Actinomycetes</taxon>
        <taxon>Propionibacteriales</taxon>
        <taxon>Kribbellaceae</taxon>
        <taxon>Kribbella</taxon>
    </lineage>
</organism>
<dbReference type="OrthoDB" id="9803476at2"/>
<dbReference type="InterPro" id="IPR017520">
    <property type="entry name" value="CHP03086"/>
</dbReference>
<evidence type="ECO:0000259" key="2">
    <source>
        <dbReference type="Pfam" id="PF11716"/>
    </source>
</evidence>
<proteinExistence type="predicted"/>
<dbReference type="Proteomes" id="UP000291144">
    <property type="component" value="Unassembled WGS sequence"/>
</dbReference>
<dbReference type="GO" id="GO:0046872">
    <property type="term" value="F:metal ion binding"/>
    <property type="evidence" value="ECO:0007669"/>
    <property type="project" value="InterPro"/>
</dbReference>
<dbReference type="InterPro" id="IPR024344">
    <property type="entry name" value="MDMPI_metal-binding"/>
</dbReference>
<name>A0A4R0KC88_9ACTN</name>
<dbReference type="EMBL" id="SJKB01000014">
    <property type="protein sequence ID" value="TCC55926.1"/>
    <property type="molecule type" value="Genomic_DNA"/>
</dbReference>